<evidence type="ECO:0000256" key="3">
    <source>
        <dbReference type="PROSITE-ProRule" id="PRU00023"/>
    </source>
</evidence>
<evidence type="ECO:0000256" key="4">
    <source>
        <dbReference type="SAM" id="MobiDB-lite"/>
    </source>
</evidence>
<keyword evidence="2 3" id="KW-0040">ANK repeat</keyword>
<dbReference type="PANTHER" id="PTHR24126:SF14">
    <property type="entry name" value="ANK_REP_REGION DOMAIN-CONTAINING PROTEIN"/>
    <property type="match status" value="1"/>
</dbReference>
<evidence type="ECO:0000256" key="2">
    <source>
        <dbReference type="ARBA" id="ARBA00023043"/>
    </source>
</evidence>
<dbReference type="PROSITE" id="PS50297">
    <property type="entry name" value="ANK_REP_REGION"/>
    <property type="match status" value="2"/>
</dbReference>
<protein>
    <submittedName>
        <fullName evidence="5">Putative ankyrin repeat-containing protein</fullName>
    </submittedName>
</protein>
<dbReference type="SMART" id="SM00248">
    <property type="entry name" value="ANK"/>
    <property type="match status" value="6"/>
</dbReference>
<gene>
    <name evidence="5" type="ORF">Sant_0453</name>
</gene>
<organism evidence="5 6">
    <name type="scientific">Sodalis praecaptivus</name>
    <dbReference type="NCBI Taxonomy" id="1239307"/>
    <lineage>
        <taxon>Bacteria</taxon>
        <taxon>Pseudomonadati</taxon>
        <taxon>Pseudomonadota</taxon>
        <taxon>Gammaproteobacteria</taxon>
        <taxon>Enterobacterales</taxon>
        <taxon>Bruguierivoracaceae</taxon>
        <taxon>Sodalis</taxon>
    </lineage>
</organism>
<dbReference type="InterPro" id="IPR036770">
    <property type="entry name" value="Ankyrin_rpt-contain_sf"/>
</dbReference>
<dbReference type="Proteomes" id="UP000019028">
    <property type="component" value="Chromosome"/>
</dbReference>
<dbReference type="PATRIC" id="fig|1239307.3.peg.481"/>
<dbReference type="SUPFAM" id="SSF48403">
    <property type="entry name" value="Ankyrin repeat"/>
    <property type="match status" value="1"/>
</dbReference>
<dbReference type="KEGG" id="sod:Sant_0453"/>
<feature type="repeat" description="ANK" evidence="3">
    <location>
        <begin position="274"/>
        <end position="306"/>
    </location>
</feature>
<feature type="repeat" description="ANK" evidence="3">
    <location>
        <begin position="232"/>
        <end position="264"/>
    </location>
</feature>
<dbReference type="EMBL" id="CP006569">
    <property type="protein sequence ID" value="AHF75558.1"/>
    <property type="molecule type" value="Genomic_DNA"/>
</dbReference>
<keyword evidence="6" id="KW-1185">Reference proteome</keyword>
<dbReference type="Pfam" id="PF12796">
    <property type="entry name" value="Ank_2"/>
    <property type="match status" value="1"/>
</dbReference>
<dbReference type="InterPro" id="IPR002110">
    <property type="entry name" value="Ankyrin_rpt"/>
</dbReference>
<feature type="region of interest" description="Disordered" evidence="4">
    <location>
        <begin position="301"/>
        <end position="320"/>
    </location>
</feature>
<evidence type="ECO:0000313" key="5">
    <source>
        <dbReference type="EMBL" id="AHF75558.1"/>
    </source>
</evidence>
<evidence type="ECO:0000313" key="6">
    <source>
        <dbReference type="Proteomes" id="UP000019028"/>
    </source>
</evidence>
<proteinExistence type="predicted"/>
<dbReference type="Pfam" id="PF00023">
    <property type="entry name" value="Ank"/>
    <property type="match status" value="1"/>
</dbReference>
<dbReference type="HOGENOM" id="CLU_818608_0_0_6"/>
<reference evidence="5 6" key="1">
    <citation type="journal article" date="2014" name="Genome Biol. Evol.">
        <title>Genome degeneration and adaptation in a nascent stage of symbiosis.</title>
        <authorList>
            <person name="Oakeson K.F."/>
            <person name="Gil R."/>
            <person name="Clayton A.L."/>
            <person name="Dunn D.M."/>
            <person name="von Niederhausern A.C."/>
            <person name="Hamil C."/>
            <person name="Aoyagi A."/>
            <person name="Duval B."/>
            <person name="Baca A."/>
            <person name="Silva F.J."/>
            <person name="Vallier A."/>
            <person name="Jackson D.G."/>
            <person name="Latorre A."/>
            <person name="Weiss R.B."/>
            <person name="Heddi A."/>
            <person name="Moya A."/>
            <person name="Dale C."/>
        </authorList>
    </citation>
    <scope>NUCLEOTIDE SEQUENCE [LARGE SCALE GENOMIC DNA]</scope>
    <source>
        <strain evidence="5 6">HS1</strain>
    </source>
</reference>
<dbReference type="PROSITE" id="PS50088">
    <property type="entry name" value="ANK_REPEAT"/>
    <property type="match status" value="3"/>
</dbReference>
<feature type="compositionally biased region" description="Low complexity" evidence="4">
    <location>
        <begin position="301"/>
        <end position="311"/>
    </location>
</feature>
<sequence>MPISSISSSLSHYPFATSASSAYLVADLKNRIVTGDHNAFIAALENAKAADISIDVEIDSDKNTLLMYALRKGRYHIATHLLEMGADHKITDDDGNTVLMLLFSHYVTDADLSEATRQAFLELSGKLINKEGDINRVNDRKETAAMIALSSGIDDDMLMTLLALMEPRGLNVNLYDADGHSAMTKAIIFTPGTTVVKKIIDMGFKVDDFATLSFLQKRRLPGADNFMNYHQYQYTPLYFAIERNDYDKVKLLLDKGANGNGFSLWDVNFRGARKQITPLRLAEKLGHKDIVKLLMDRGFNDSRSSSRWNSSDSEESGTVSLSDIESYQDLLFDSDEPIV</sequence>
<dbReference type="PANTHER" id="PTHR24126">
    <property type="entry name" value="ANKYRIN REPEAT, PH AND SEC7 DOMAIN CONTAINING PROTEIN SECG-RELATED"/>
    <property type="match status" value="1"/>
</dbReference>
<dbReference type="Gene3D" id="1.25.40.20">
    <property type="entry name" value="Ankyrin repeat-containing domain"/>
    <property type="match status" value="2"/>
</dbReference>
<dbReference type="AlphaFoldDB" id="W0HTU1"/>
<name>W0HTU1_9GAMM</name>
<dbReference type="OrthoDB" id="307920at2"/>
<evidence type="ECO:0000256" key="1">
    <source>
        <dbReference type="ARBA" id="ARBA00022737"/>
    </source>
</evidence>
<keyword evidence="1" id="KW-0677">Repeat</keyword>
<feature type="repeat" description="ANK" evidence="3">
    <location>
        <begin position="61"/>
        <end position="93"/>
    </location>
</feature>
<dbReference type="RefSeq" id="WP_025420692.1">
    <property type="nucleotide sequence ID" value="NZ_CP006569.1"/>
</dbReference>
<accession>W0HTU1</accession>